<dbReference type="AlphaFoldDB" id="A0AAV3FV86"/>
<dbReference type="Proteomes" id="UP000004423">
    <property type="component" value="Unassembled WGS sequence"/>
</dbReference>
<dbReference type="EMBL" id="AIDX01000001">
    <property type="protein sequence ID" value="EIQ82640.1"/>
    <property type="molecule type" value="Genomic_DNA"/>
</dbReference>
<organism evidence="1 2">
    <name type="scientific">Streptococcus canis FSL Z3-227</name>
    <dbReference type="NCBI Taxonomy" id="482234"/>
    <lineage>
        <taxon>Bacteria</taxon>
        <taxon>Bacillati</taxon>
        <taxon>Bacillota</taxon>
        <taxon>Bacilli</taxon>
        <taxon>Lactobacillales</taxon>
        <taxon>Streptococcaceae</taxon>
        <taxon>Streptococcus</taxon>
    </lineage>
</organism>
<evidence type="ECO:0000313" key="2">
    <source>
        <dbReference type="Proteomes" id="UP000004423"/>
    </source>
</evidence>
<gene>
    <name evidence="1" type="ORF">SCAZ3_09775</name>
</gene>
<comment type="caution">
    <text evidence="1">The sequence shown here is derived from an EMBL/GenBank/DDBJ whole genome shotgun (WGS) entry which is preliminary data.</text>
</comment>
<evidence type="ECO:0000313" key="1">
    <source>
        <dbReference type="EMBL" id="EIQ82640.1"/>
    </source>
</evidence>
<accession>A0AAV3FV86</accession>
<sequence length="44" mass="5057">MINSKQLVGHSQTLPDIGLTKKSREKNHFVLPVIKKLTRKNKMV</sequence>
<protein>
    <submittedName>
        <fullName evidence="1">Uncharacterized protein</fullName>
    </submittedName>
</protein>
<name>A0AAV3FV86_STRCB</name>
<proteinExistence type="predicted"/>
<reference evidence="1 2" key="1">
    <citation type="journal article" date="2012" name="PLoS ONE">
        <title>Gene Repertoire Evolution of Streptococcus pyogenes Inferred from Phylogenomic Analysis with Streptococcus canis and Streptococcus dysgalactiae.</title>
        <authorList>
            <person name="Lefebure T."/>
            <person name="Richards V.P."/>
            <person name="Lang P."/>
            <person name="Pavinski-Bitar P."/>
            <person name="Stanhope M.J."/>
        </authorList>
    </citation>
    <scope>NUCLEOTIDE SEQUENCE [LARGE SCALE GENOMIC DNA]</scope>
    <source>
        <strain evidence="1 2">FSL Z3-227</strain>
    </source>
</reference>